<keyword evidence="1" id="KW-1133">Transmembrane helix</keyword>
<dbReference type="Proteomes" id="UP001167864">
    <property type="component" value="Unassembled WGS sequence"/>
</dbReference>
<feature type="transmembrane region" description="Helical" evidence="1">
    <location>
        <begin position="30"/>
        <end position="48"/>
    </location>
</feature>
<comment type="caution">
    <text evidence="2">The sequence shown here is derived from an EMBL/GenBank/DDBJ whole genome shotgun (WGS) entry which is preliminary data.</text>
</comment>
<dbReference type="EMBL" id="JAUEHU010000001">
    <property type="protein sequence ID" value="MDN0086094.1"/>
    <property type="molecule type" value="Genomic_DNA"/>
</dbReference>
<evidence type="ECO:0000313" key="3">
    <source>
        <dbReference type="Proteomes" id="UP001167864"/>
    </source>
</evidence>
<keyword evidence="1" id="KW-0812">Transmembrane</keyword>
<evidence type="ECO:0000313" key="2">
    <source>
        <dbReference type="EMBL" id="MDN0086094.1"/>
    </source>
</evidence>
<feature type="transmembrane region" description="Helical" evidence="1">
    <location>
        <begin position="68"/>
        <end position="86"/>
    </location>
</feature>
<proteinExistence type="predicted"/>
<dbReference type="AlphaFoldDB" id="A0AAW7K4D6"/>
<accession>A0AAW7K4D6</accession>
<sequence length="92" mass="10438">MDFLYITLSTAVLFILYPIIKKLANSNDNYSQFAAIAVASISPLFHFYVSNFDVIPIFKIDISNNEFLQYTSLVFGYLSSAPYIIARRKIGV</sequence>
<organism evidence="2 3">
    <name type="scientific">Yersinia nurmii</name>
    <dbReference type="NCBI Taxonomy" id="685706"/>
    <lineage>
        <taxon>Bacteria</taxon>
        <taxon>Pseudomonadati</taxon>
        <taxon>Pseudomonadota</taxon>
        <taxon>Gammaproteobacteria</taxon>
        <taxon>Enterobacterales</taxon>
        <taxon>Yersiniaceae</taxon>
        <taxon>Yersinia</taxon>
    </lineage>
</organism>
<evidence type="ECO:0000256" key="1">
    <source>
        <dbReference type="SAM" id="Phobius"/>
    </source>
</evidence>
<name>A0AAW7K4D6_9GAMM</name>
<dbReference type="RefSeq" id="WP_289817523.1">
    <property type="nucleotide sequence ID" value="NZ_JAUEHU010000001.1"/>
</dbReference>
<protein>
    <submittedName>
        <fullName evidence="2">Uncharacterized protein</fullName>
    </submittedName>
</protein>
<keyword evidence="1" id="KW-0472">Membrane</keyword>
<gene>
    <name evidence="2" type="ORF">QVN42_01570</name>
</gene>
<reference evidence="2" key="1">
    <citation type="submission" date="2023-06" db="EMBL/GenBank/DDBJ databases">
        <authorList>
            <person name="Polev D.E."/>
            <person name="Saitova A.T."/>
            <person name="Bogumilchik E.A."/>
            <person name="Kokorina G.I."/>
            <person name="Voskresenskaia E.A."/>
        </authorList>
    </citation>
    <scope>NUCLEOTIDE SEQUENCE</scope>
    <source>
        <strain evidence="2">2145 StPb PI</strain>
    </source>
</reference>
<feature type="transmembrane region" description="Helical" evidence="1">
    <location>
        <begin position="6"/>
        <end position="23"/>
    </location>
</feature>